<dbReference type="PANTHER" id="PTHR28678">
    <property type="entry name" value="CODANIN-1"/>
    <property type="match status" value="1"/>
</dbReference>
<dbReference type="PANTHER" id="PTHR28678:SF1">
    <property type="entry name" value="CODANIN-1"/>
    <property type="match status" value="1"/>
</dbReference>
<proteinExistence type="predicted"/>
<protein>
    <submittedName>
        <fullName evidence="2">Uncharacterized protein</fullName>
    </submittedName>
</protein>
<evidence type="ECO:0000313" key="2">
    <source>
        <dbReference type="EMBL" id="KXZ46365.1"/>
    </source>
</evidence>
<feature type="region of interest" description="Disordered" evidence="1">
    <location>
        <begin position="323"/>
        <end position="343"/>
    </location>
</feature>
<feature type="region of interest" description="Disordered" evidence="1">
    <location>
        <begin position="86"/>
        <end position="132"/>
    </location>
</feature>
<dbReference type="OrthoDB" id="552354at2759"/>
<organism evidence="2 3">
    <name type="scientific">Gonium pectorale</name>
    <name type="common">Green alga</name>
    <dbReference type="NCBI Taxonomy" id="33097"/>
    <lineage>
        <taxon>Eukaryota</taxon>
        <taxon>Viridiplantae</taxon>
        <taxon>Chlorophyta</taxon>
        <taxon>core chlorophytes</taxon>
        <taxon>Chlorophyceae</taxon>
        <taxon>CS clade</taxon>
        <taxon>Chlamydomonadales</taxon>
        <taxon>Volvocaceae</taxon>
        <taxon>Gonium</taxon>
    </lineage>
</organism>
<dbReference type="Proteomes" id="UP000075714">
    <property type="component" value="Unassembled WGS sequence"/>
</dbReference>
<accession>A0A150G9X5</accession>
<dbReference type="STRING" id="33097.A0A150G9X5"/>
<comment type="caution">
    <text evidence="2">The sequence shown here is derived from an EMBL/GenBank/DDBJ whole genome shotgun (WGS) entry which is preliminary data.</text>
</comment>
<evidence type="ECO:0000313" key="3">
    <source>
        <dbReference type="Proteomes" id="UP000075714"/>
    </source>
</evidence>
<dbReference type="InterPro" id="IPR040031">
    <property type="entry name" value="Codanin-1"/>
</dbReference>
<dbReference type="GO" id="GO:0006325">
    <property type="term" value="P:chromatin organization"/>
    <property type="evidence" value="ECO:0007669"/>
    <property type="project" value="TreeGrafter"/>
</dbReference>
<feature type="region of interest" description="Disordered" evidence="1">
    <location>
        <begin position="1"/>
        <end position="54"/>
    </location>
</feature>
<feature type="region of interest" description="Disordered" evidence="1">
    <location>
        <begin position="581"/>
        <end position="617"/>
    </location>
</feature>
<sequence>MTSGAWGPAPSGAKSRASADGGGWELDPSTPCSASVGTAPAGGGGGDGAVVAASPAPITPLSQTVPALEPHIPFGADGAASVSFSAASCRPGTQPGASPPSVTSYPKARAKGPQPPLPLQPSQPAVAEAAADRGGEAAVSEAGASEALGADWNATHERLAVLHAGVLCGGHVACLQDEVAELLYLLACPPELLVAAAVDSSAGAATPTAAAAGAVAPAFDAVGTAAAAAARQLVGGANGEWSLPTAVRYACSVLARCGGLLSGLGHRLLAAVATCAAARLAAPTLAEAAEAAAQQRERSLARARAVDALGGTRLQLVGPMLQSGSDMASGKSRSQEQQRRVSNRERCRDMFFAAVRQAAGLINRDGVEAPASASATAEQLIPLRAQAGEVLAALHPDNLPFFAELFTGCVLQAAATGESLVEGDLASLASRNPSRFQRLNQRMQQALLVKALGGPSPPAPTAAGAAAAASLGPLGDHVVASGTLASYLAYLSAVHGVVRLAGGAAPDGGVDCTGAEGSGAAASAGAAADTSALPLQQLSAVAGWLRRLLAAPPLQPHQPAFGAAALCLRSAAEEALAHAASATSAGNDADTTATGRADSSPHAAPATAAATGAGDAAAGEPDWLLSVESRDTRLARSLQDSDGLVDMRLLEICCPAIEEVSRVLQRAAAAAAKQQQQQSGVGAGGRAPPGSTSPGAGAGGESRPLPPRRVPPAALVRLGAASGAAGGSVSAIPESVAAVLAAPGPSPLSAALAQALLGQYSTGEHALPMRDVVAYVTGALAVNGAAAALEVIVPKVASEQLAAMAKAARPLLRARLRRWQPDGDEGGSTKDAGGASAPPFPLSEALSATAALAEAASAAATRGSLEAALPAVRRQLNENALKSLQALLPGTVPEEAVAAAAALAAQSAEVACLQRLVAHVPTAVRHHMDEQVKHVVREVLREVERQAVEGRLAVEEEAEAAEAAAAGGGGGAKAEGGGGGAAACSTAGISAAAAASSPARVAATDVAASSPAAASSAECEAAGVSEAQATEATVAEAEAKSRAAEAGRRLGAALVELGAEAADPSADELVLLAAEHMTQAAPPHVSSTETALGAMAAAAAVELYSGLRTGAINSAVLECLLIRCLRTASAAALAAVAAAATATTPWTVEPMEGSAATAASTADGAAALTLLAEVALAVVQCHANAADGWTDAVWAPDGELAEESAAAGGRPPGSLPPMLTNVCHQLAAYARDVESYRMLKSLRLALQRITMGAVARNAALGV</sequence>
<dbReference type="AlphaFoldDB" id="A0A150G9X5"/>
<dbReference type="GO" id="GO:0005634">
    <property type="term" value="C:nucleus"/>
    <property type="evidence" value="ECO:0007669"/>
    <property type="project" value="TreeGrafter"/>
</dbReference>
<keyword evidence="3" id="KW-1185">Reference proteome</keyword>
<feature type="compositionally biased region" description="Basic and acidic residues" evidence="1">
    <location>
        <begin position="333"/>
        <end position="343"/>
    </location>
</feature>
<evidence type="ECO:0000256" key="1">
    <source>
        <dbReference type="SAM" id="MobiDB-lite"/>
    </source>
</evidence>
<name>A0A150G9X5_GONPE</name>
<dbReference type="EMBL" id="LSYV01000045">
    <property type="protein sequence ID" value="KXZ46365.1"/>
    <property type="molecule type" value="Genomic_DNA"/>
</dbReference>
<reference evidence="3" key="1">
    <citation type="journal article" date="2016" name="Nat. Commun.">
        <title>The Gonium pectorale genome demonstrates co-option of cell cycle regulation during the evolution of multicellularity.</title>
        <authorList>
            <person name="Hanschen E.R."/>
            <person name="Marriage T.N."/>
            <person name="Ferris P.J."/>
            <person name="Hamaji T."/>
            <person name="Toyoda A."/>
            <person name="Fujiyama A."/>
            <person name="Neme R."/>
            <person name="Noguchi H."/>
            <person name="Minakuchi Y."/>
            <person name="Suzuki M."/>
            <person name="Kawai-Toyooka H."/>
            <person name="Smith D.R."/>
            <person name="Sparks H."/>
            <person name="Anderson J."/>
            <person name="Bakaric R."/>
            <person name="Luria V."/>
            <person name="Karger A."/>
            <person name="Kirschner M.W."/>
            <person name="Durand P.M."/>
            <person name="Michod R.E."/>
            <person name="Nozaki H."/>
            <person name="Olson B.J."/>
        </authorList>
    </citation>
    <scope>NUCLEOTIDE SEQUENCE [LARGE SCALE GENOMIC DNA]</scope>
    <source>
        <strain evidence="3">NIES-2863</strain>
    </source>
</reference>
<gene>
    <name evidence="2" type="ORF">GPECTOR_44g42</name>
</gene>
<feature type="region of interest" description="Disordered" evidence="1">
    <location>
        <begin position="675"/>
        <end position="710"/>
    </location>
</feature>
<feature type="region of interest" description="Disordered" evidence="1">
    <location>
        <begin position="819"/>
        <end position="839"/>
    </location>
</feature>